<dbReference type="EMBL" id="JABSTQ010009068">
    <property type="protein sequence ID" value="KAG0433340.1"/>
    <property type="molecule type" value="Genomic_DNA"/>
</dbReference>
<gene>
    <name evidence="1" type="ORF">HPB47_020009</name>
</gene>
<proteinExistence type="predicted"/>
<reference evidence="1 2" key="1">
    <citation type="journal article" date="2020" name="Cell">
        <title>Large-Scale Comparative Analyses of Tick Genomes Elucidate Their Genetic Diversity and Vector Capacities.</title>
        <authorList>
            <consortium name="Tick Genome and Microbiome Consortium (TIGMIC)"/>
            <person name="Jia N."/>
            <person name="Wang J."/>
            <person name="Shi W."/>
            <person name="Du L."/>
            <person name="Sun Y."/>
            <person name="Zhan W."/>
            <person name="Jiang J.F."/>
            <person name="Wang Q."/>
            <person name="Zhang B."/>
            <person name="Ji P."/>
            <person name="Bell-Sakyi L."/>
            <person name="Cui X.M."/>
            <person name="Yuan T.T."/>
            <person name="Jiang B.G."/>
            <person name="Yang W.F."/>
            <person name="Lam T.T."/>
            <person name="Chang Q.C."/>
            <person name="Ding S.J."/>
            <person name="Wang X.J."/>
            <person name="Zhu J.G."/>
            <person name="Ruan X.D."/>
            <person name="Zhao L."/>
            <person name="Wei J.T."/>
            <person name="Ye R.Z."/>
            <person name="Que T.C."/>
            <person name="Du C.H."/>
            <person name="Zhou Y.H."/>
            <person name="Cheng J.X."/>
            <person name="Dai P.F."/>
            <person name="Guo W.B."/>
            <person name="Han X.H."/>
            <person name="Huang E.J."/>
            <person name="Li L.F."/>
            <person name="Wei W."/>
            <person name="Gao Y.C."/>
            <person name="Liu J.Z."/>
            <person name="Shao H.Z."/>
            <person name="Wang X."/>
            <person name="Wang C.C."/>
            <person name="Yang T.C."/>
            <person name="Huo Q.B."/>
            <person name="Li W."/>
            <person name="Chen H.Y."/>
            <person name="Chen S.E."/>
            <person name="Zhou L.G."/>
            <person name="Ni X.B."/>
            <person name="Tian J.H."/>
            <person name="Sheng Y."/>
            <person name="Liu T."/>
            <person name="Pan Y.S."/>
            <person name="Xia L.Y."/>
            <person name="Li J."/>
            <person name="Zhao F."/>
            <person name="Cao W.C."/>
        </authorList>
    </citation>
    <scope>NUCLEOTIDE SEQUENCE [LARGE SCALE GENOMIC DNA]</scope>
    <source>
        <strain evidence="1">Iper-2018</strain>
    </source>
</reference>
<sequence length="145" mass="15963">MNGISRRPPVKGSYWTYSRNAVEIALSVEAASKNVTECRPSRAAQEDFHKFSAEGARAQEGDYTTSSNGMEEASGPHAFKAGGPRSNVCQPRSRRPCHPITPGQTVIFTPINPQESLMKLNMKKVSDLLKLHCPECILMVYEQGP</sequence>
<name>A0AC60QGP1_IXOPE</name>
<protein>
    <submittedName>
        <fullName evidence="1">Uncharacterized protein</fullName>
    </submittedName>
</protein>
<dbReference type="Proteomes" id="UP000805193">
    <property type="component" value="Unassembled WGS sequence"/>
</dbReference>
<accession>A0AC60QGP1</accession>
<evidence type="ECO:0000313" key="2">
    <source>
        <dbReference type="Proteomes" id="UP000805193"/>
    </source>
</evidence>
<evidence type="ECO:0000313" key="1">
    <source>
        <dbReference type="EMBL" id="KAG0433340.1"/>
    </source>
</evidence>
<organism evidence="1 2">
    <name type="scientific">Ixodes persulcatus</name>
    <name type="common">Taiga tick</name>
    <dbReference type="NCBI Taxonomy" id="34615"/>
    <lineage>
        <taxon>Eukaryota</taxon>
        <taxon>Metazoa</taxon>
        <taxon>Ecdysozoa</taxon>
        <taxon>Arthropoda</taxon>
        <taxon>Chelicerata</taxon>
        <taxon>Arachnida</taxon>
        <taxon>Acari</taxon>
        <taxon>Parasitiformes</taxon>
        <taxon>Ixodida</taxon>
        <taxon>Ixodoidea</taxon>
        <taxon>Ixodidae</taxon>
        <taxon>Ixodinae</taxon>
        <taxon>Ixodes</taxon>
    </lineage>
</organism>
<keyword evidence="2" id="KW-1185">Reference proteome</keyword>
<comment type="caution">
    <text evidence="1">The sequence shown here is derived from an EMBL/GenBank/DDBJ whole genome shotgun (WGS) entry which is preliminary data.</text>
</comment>